<evidence type="ECO:0000256" key="13">
    <source>
        <dbReference type="ARBA" id="ARBA00023157"/>
    </source>
</evidence>
<evidence type="ECO:0000313" key="19">
    <source>
        <dbReference type="Proteomes" id="UP001519460"/>
    </source>
</evidence>
<keyword evidence="14" id="KW-0325">Glycoprotein</keyword>
<dbReference type="InterPro" id="IPR017853">
    <property type="entry name" value="GH"/>
</dbReference>
<dbReference type="InterPro" id="IPR029070">
    <property type="entry name" value="Chitinase_insertion_sf"/>
</dbReference>
<sequence>MHKLSALLPLFLNIARVWSTATQLNTGRVVCYINGWAQYRPQPAKFLPGLTDPFLCTHIVYAHATLNGTSLQPQEPRDVDSSVTFSEVAQSGVTRRDFAESSLQFLRQHGFDGLDVDWRYPAQYGSPAEDREKFISLLQDTREVFDKEAKTSQRDRLLLSVVVSGTPTVLYTSYTFQDVDKHVDFLNVLSMDLYGHWDMTGHPSPLYANQEDQFSTEISLVGDSVARAWTSKGVNPSRLNLGLSFHGLTFKLTSTHKTEAGAPTSGSGEAGNYTFTRGSLAFFEICQLQAASAATIRYLPTQRVPYLVAGDLWVGYDDQNSLREKVRYVRDNSYGGVAVWSIDEDDYSGTFCRLEQFPLLKAVFKEFFTPFSFLTISRDVYRRSIGVDKSSERAPLSSDTSPKPDESCGRVVCYVSNSARFRPNPAQFRPSQVDAKLCTHFVFAHALLDGTDLKPQYPGDVDMYKRMVDIRKRWSPTAKVLLSVGGWEMGSAPFSRLVASESAVKVFAEKAAIFLRTAGFDGLDVDWRYPASRGSSSRDKQLFTKFLEIVREEFDKQEKTMLLTTTIYAQNIIINMAYELPDIITRVEFANFMTYGLHGPWEGKLEHHSPLHSFSPAEINGRSFSVCKATEIMEKRRVPKAKLNMGLSFLARSFTRNGTSETGVVTSGRAGNYTMHK</sequence>
<feature type="chain" id="PRO_5044889021" description="Chitinase-3-like protein 1" evidence="16">
    <location>
        <begin position="20"/>
        <end position="677"/>
    </location>
</feature>
<dbReference type="PROSITE" id="PS51910">
    <property type="entry name" value="GH18_2"/>
    <property type="match status" value="2"/>
</dbReference>
<dbReference type="InterPro" id="IPR011583">
    <property type="entry name" value="Chitinase_II/V-like_cat"/>
</dbReference>
<dbReference type="SUPFAM" id="SSF51445">
    <property type="entry name" value="(Trans)glycosidases"/>
    <property type="match status" value="2"/>
</dbReference>
<dbReference type="Proteomes" id="UP001519460">
    <property type="component" value="Unassembled WGS sequence"/>
</dbReference>
<gene>
    <name evidence="18" type="ORF">BaRGS_00007346</name>
</gene>
<feature type="domain" description="GH18" evidence="17">
    <location>
        <begin position="409"/>
        <end position="677"/>
    </location>
</feature>
<feature type="signal peptide" evidence="16">
    <location>
        <begin position="1"/>
        <end position="19"/>
    </location>
</feature>
<evidence type="ECO:0000256" key="1">
    <source>
        <dbReference type="ARBA" id="ARBA00004239"/>
    </source>
</evidence>
<evidence type="ECO:0000256" key="2">
    <source>
        <dbReference type="ARBA" id="ARBA00004240"/>
    </source>
</evidence>
<keyword evidence="7" id="KW-0963">Cytoplasm</keyword>
<dbReference type="Pfam" id="PF00704">
    <property type="entry name" value="Glyco_hydro_18"/>
    <property type="match status" value="2"/>
</dbReference>
<dbReference type="Gene3D" id="3.10.50.10">
    <property type="match status" value="1"/>
</dbReference>
<organism evidence="18 19">
    <name type="scientific">Batillaria attramentaria</name>
    <dbReference type="NCBI Taxonomy" id="370345"/>
    <lineage>
        <taxon>Eukaryota</taxon>
        <taxon>Metazoa</taxon>
        <taxon>Spiralia</taxon>
        <taxon>Lophotrochozoa</taxon>
        <taxon>Mollusca</taxon>
        <taxon>Gastropoda</taxon>
        <taxon>Caenogastropoda</taxon>
        <taxon>Sorbeoconcha</taxon>
        <taxon>Cerithioidea</taxon>
        <taxon>Batillariidae</taxon>
        <taxon>Batillaria</taxon>
    </lineage>
</organism>
<keyword evidence="19" id="KW-1185">Reference proteome</keyword>
<evidence type="ECO:0000256" key="11">
    <source>
        <dbReference type="ARBA" id="ARBA00022729"/>
    </source>
</evidence>
<dbReference type="InterPro" id="IPR050314">
    <property type="entry name" value="Glycosyl_Hydrlase_18"/>
</dbReference>
<keyword evidence="13" id="KW-1015">Disulfide bond</keyword>
<evidence type="ECO:0000256" key="12">
    <source>
        <dbReference type="ARBA" id="ARBA00022824"/>
    </source>
</evidence>
<evidence type="ECO:0000256" key="4">
    <source>
        <dbReference type="ARBA" id="ARBA00009336"/>
    </source>
</evidence>
<dbReference type="GO" id="GO:0006915">
    <property type="term" value="P:apoptotic process"/>
    <property type="evidence" value="ECO:0007669"/>
    <property type="project" value="UniProtKB-KW"/>
</dbReference>
<keyword evidence="8" id="KW-0964">Secreted</keyword>
<proteinExistence type="inferred from homology"/>
<evidence type="ECO:0000313" key="18">
    <source>
        <dbReference type="EMBL" id="KAK7501542.1"/>
    </source>
</evidence>
<keyword evidence="15" id="KW-0395">Inflammatory response</keyword>
<evidence type="ECO:0000259" key="17">
    <source>
        <dbReference type="PROSITE" id="PS51910"/>
    </source>
</evidence>
<keyword evidence="9" id="KW-0929">Antimicrobial</keyword>
<keyword evidence="10" id="KW-0053">Apoptosis</keyword>
<dbReference type="AlphaFoldDB" id="A0ABD0LQ12"/>
<dbReference type="FunFam" id="3.10.50.10:FF:000001">
    <property type="entry name" value="Chitinase 3-like 1"/>
    <property type="match status" value="1"/>
</dbReference>
<evidence type="ECO:0000256" key="8">
    <source>
        <dbReference type="ARBA" id="ARBA00022525"/>
    </source>
</evidence>
<accession>A0ABD0LQ12</accession>
<evidence type="ECO:0000256" key="14">
    <source>
        <dbReference type="ARBA" id="ARBA00023180"/>
    </source>
</evidence>
<dbReference type="GO" id="GO:0005576">
    <property type="term" value="C:extracellular region"/>
    <property type="evidence" value="ECO:0007669"/>
    <property type="project" value="UniProtKB-SubCell"/>
</dbReference>
<dbReference type="SUPFAM" id="SSF54556">
    <property type="entry name" value="Chitinase insertion domain"/>
    <property type="match status" value="1"/>
</dbReference>
<dbReference type="PANTHER" id="PTHR11177">
    <property type="entry name" value="CHITINASE"/>
    <property type="match status" value="1"/>
</dbReference>
<dbReference type="GO" id="GO:0005783">
    <property type="term" value="C:endoplasmic reticulum"/>
    <property type="evidence" value="ECO:0007669"/>
    <property type="project" value="UniProtKB-SubCell"/>
</dbReference>
<evidence type="ECO:0000256" key="5">
    <source>
        <dbReference type="ARBA" id="ARBA00011245"/>
    </source>
</evidence>
<comment type="similarity">
    <text evidence="4">Belongs to the glycosyl hydrolase 18 family.</text>
</comment>
<name>A0ABD0LQ12_9CAEN</name>
<dbReference type="InterPro" id="IPR001223">
    <property type="entry name" value="Glyco_hydro18_cat"/>
</dbReference>
<evidence type="ECO:0000256" key="10">
    <source>
        <dbReference type="ARBA" id="ARBA00022703"/>
    </source>
</evidence>
<comment type="caution">
    <text evidence="18">The sequence shown here is derived from an EMBL/GenBank/DDBJ whole genome shotgun (WGS) entry which is preliminary data.</text>
</comment>
<evidence type="ECO:0000256" key="16">
    <source>
        <dbReference type="SAM" id="SignalP"/>
    </source>
</evidence>
<protein>
    <recommendedName>
        <fullName evidence="6">Chitinase-3-like protein 1</fullName>
    </recommendedName>
</protein>
<evidence type="ECO:0000256" key="9">
    <source>
        <dbReference type="ARBA" id="ARBA00022529"/>
    </source>
</evidence>
<comment type="subcellular location">
    <subcellularLocation>
        <location evidence="3">Cytoplasm</location>
    </subcellularLocation>
    <subcellularLocation>
        <location evidence="2">Endoplasmic reticulum</location>
    </subcellularLocation>
    <subcellularLocation>
        <location evidence="1">Secreted</location>
        <location evidence="1">Extracellular space</location>
    </subcellularLocation>
</comment>
<dbReference type="PANTHER" id="PTHR11177:SF202">
    <property type="entry name" value="CHITINASE-3-LIKE PROTEIN 1"/>
    <property type="match status" value="1"/>
</dbReference>
<feature type="non-terminal residue" evidence="18">
    <location>
        <position position="677"/>
    </location>
</feature>
<keyword evidence="11 16" id="KW-0732">Signal</keyword>
<dbReference type="EMBL" id="JACVVK020000031">
    <property type="protein sequence ID" value="KAK7501542.1"/>
    <property type="molecule type" value="Genomic_DNA"/>
</dbReference>
<evidence type="ECO:0000256" key="6">
    <source>
        <dbReference type="ARBA" id="ARBA00017545"/>
    </source>
</evidence>
<evidence type="ECO:0000256" key="15">
    <source>
        <dbReference type="ARBA" id="ARBA00023198"/>
    </source>
</evidence>
<keyword evidence="12" id="KW-0256">Endoplasmic reticulum</keyword>
<feature type="domain" description="GH18" evidence="17">
    <location>
        <begin position="1"/>
        <end position="370"/>
    </location>
</feature>
<reference evidence="18 19" key="1">
    <citation type="journal article" date="2023" name="Sci. Data">
        <title>Genome assembly of the Korean intertidal mud-creeper Batillaria attramentaria.</title>
        <authorList>
            <person name="Patra A.K."/>
            <person name="Ho P.T."/>
            <person name="Jun S."/>
            <person name="Lee S.J."/>
            <person name="Kim Y."/>
            <person name="Won Y.J."/>
        </authorList>
    </citation>
    <scope>NUCLEOTIDE SEQUENCE [LARGE SCALE GENOMIC DNA]</scope>
    <source>
        <strain evidence="18">Wonlab-2016</strain>
    </source>
</reference>
<comment type="subunit">
    <text evidence="5">Monomer.</text>
</comment>
<evidence type="ECO:0000256" key="3">
    <source>
        <dbReference type="ARBA" id="ARBA00004496"/>
    </source>
</evidence>
<dbReference type="Gene3D" id="3.20.20.80">
    <property type="entry name" value="Glycosidases"/>
    <property type="match status" value="2"/>
</dbReference>
<evidence type="ECO:0000256" key="7">
    <source>
        <dbReference type="ARBA" id="ARBA00022490"/>
    </source>
</evidence>
<dbReference type="SMART" id="SM00636">
    <property type="entry name" value="Glyco_18"/>
    <property type="match status" value="2"/>
</dbReference>
<dbReference type="FunFam" id="3.20.20.80:FF:000007">
    <property type="entry name" value="Acidic mammalian chitinase"/>
    <property type="match status" value="1"/>
</dbReference>